<proteinExistence type="predicted"/>
<sequence>MPHLADKKLGIGSAVFLSVIALSPASYVGEVVRWPAANIHVSPGQVHYRSTRKHPLHSFNISYHLIPYVLWRAA</sequence>
<reference evidence="1" key="1">
    <citation type="journal article" date="2020" name="Stud. Mycol.">
        <title>101 Dothideomycetes genomes: a test case for predicting lifestyles and emergence of pathogens.</title>
        <authorList>
            <person name="Haridas S."/>
            <person name="Albert R."/>
            <person name="Binder M."/>
            <person name="Bloem J."/>
            <person name="Labutti K."/>
            <person name="Salamov A."/>
            <person name="Andreopoulos B."/>
            <person name="Baker S."/>
            <person name="Barry K."/>
            <person name="Bills G."/>
            <person name="Bluhm B."/>
            <person name="Cannon C."/>
            <person name="Castanera R."/>
            <person name="Culley D."/>
            <person name="Daum C."/>
            <person name="Ezra D."/>
            <person name="Gonzalez J."/>
            <person name="Henrissat B."/>
            <person name="Kuo A."/>
            <person name="Liang C."/>
            <person name="Lipzen A."/>
            <person name="Lutzoni F."/>
            <person name="Magnuson J."/>
            <person name="Mondo S."/>
            <person name="Nolan M."/>
            <person name="Ohm R."/>
            <person name="Pangilinan J."/>
            <person name="Park H.-J."/>
            <person name="Ramirez L."/>
            <person name="Alfaro M."/>
            <person name="Sun H."/>
            <person name="Tritt A."/>
            <person name="Yoshinaga Y."/>
            <person name="Zwiers L.-H."/>
            <person name="Turgeon B."/>
            <person name="Goodwin S."/>
            <person name="Spatafora J."/>
            <person name="Crous P."/>
            <person name="Grigoriev I."/>
        </authorList>
    </citation>
    <scope>NUCLEOTIDE SEQUENCE</scope>
    <source>
        <strain evidence="1">CBS 122367</strain>
    </source>
</reference>
<accession>A0A6G1INX6</accession>
<evidence type="ECO:0000313" key="2">
    <source>
        <dbReference type="Proteomes" id="UP000799291"/>
    </source>
</evidence>
<dbReference type="EMBL" id="MU005600">
    <property type="protein sequence ID" value="KAF2679947.1"/>
    <property type="molecule type" value="Genomic_DNA"/>
</dbReference>
<evidence type="ECO:0000313" key="1">
    <source>
        <dbReference type="EMBL" id="KAF2679947.1"/>
    </source>
</evidence>
<keyword evidence="2" id="KW-1185">Reference proteome</keyword>
<dbReference type="Proteomes" id="UP000799291">
    <property type="component" value="Unassembled WGS sequence"/>
</dbReference>
<gene>
    <name evidence="1" type="ORF">K458DRAFT_113041</name>
</gene>
<dbReference type="AlphaFoldDB" id="A0A6G1INX6"/>
<name>A0A6G1INX6_9PLEO</name>
<organism evidence="1 2">
    <name type="scientific">Lentithecium fluviatile CBS 122367</name>
    <dbReference type="NCBI Taxonomy" id="1168545"/>
    <lineage>
        <taxon>Eukaryota</taxon>
        <taxon>Fungi</taxon>
        <taxon>Dikarya</taxon>
        <taxon>Ascomycota</taxon>
        <taxon>Pezizomycotina</taxon>
        <taxon>Dothideomycetes</taxon>
        <taxon>Pleosporomycetidae</taxon>
        <taxon>Pleosporales</taxon>
        <taxon>Massarineae</taxon>
        <taxon>Lentitheciaceae</taxon>
        <taxon>Lentithecium</taxon>
    </lineage>
</organism>
<protein>
    <submittedName>
        <fullName evidence="1">Uncharacterized protein</fullName>
    </submittedName>
</protein>